<sequence length="270" mass="32212">MILLPEEWKERWKNKDLFEQVLGLQGEEYRNMDGRKTLRFEMDGKGYFAKLYPGIGWPRIFKSLLKLQKPPVLSAANECQAIHKLEELGVETMTLIGYGDRGRNPARRQSFIITEELINTESLEDFTRDWLVNPPAAQLKRTLIERLATISRLLHDNGVNHRDYYLCHFLLDVSFRSKGCDPDQLHLYLIDLHRVQFRKSLPFHWRLKDLSALYFSSMEIGLTQRDFYRFIRGYTQQPLPQAIKQHRRLWDKVEYRGGKLLKRFYRKYKS</sequence>
<dbReference type="SUPFAM" id="SSF56112">
    <property type="entry name" value="Protein kinase-like (PK-like)"/>
    <property type="match status" value="1"/>
</dbReference>
<organism evidence="1 2">
    <name type="scientific">Malonomonas rubra DSM 5091</name>
    <dbReference type="NCBI Taxonomy" id="1122189"/>
    <lineage>
        <taxon>Bacteria</taxon>
        <taxon>Pseudomonadati</taxon>
        <taxon>Thermodesulfobacteriota</taxon>
        <taxon>Desulfuromonadia</taxon>
        <taxon>Desulfuromonadales</taxon>
        <taxon>Geopsychrobacteraceae</taxon>
        <taxon>Malonomonas</taxon>
    </lineage>
</organism>
<dbReference type="Pfam" id="PF06293">
    <property type="entry name" value="Kdo"/>
    <property type="match status" value="1"/>
</dbReference>
<dbReference type="STRING" id="1122189.SAMN02745165_00435"/>
<dbReference type="AlphaFoldDB" id="A0A1M6C7E1"/>
<evidence type="ECO:0000313" key="1">
    <source>
        <dbReference type="EMBL" id="SHI56967.1"/>
    </source>
</evidence>
<dbReference type="Proteomes" id="UP000184171">
    <property type="component" value="Unassembled WGS sequence"/>
</dbReference>
<dbReference type="NCBIfam" id="NF011703">
    <property type="entry name" value="PRK15123.1"/>
    <property type="match status" value="1"/>
</dbReference>
<dbReference type="GO" id="GO:0016301">
    <property type="term" value="F:kinase activity"/>
    <property type="evidence" value="ECO:0007669"/>
    <property type="project" value="InterPro"/>
</dbReference>
<name>A0A1M6C7E1_MALRU</name>
<dbReference type="InterPro" id="IPR017172">
    <property type="entry name" value="Lsacc_core_hep_kinase_RfaP"/>
</dbReference>
<evidence type="ECO:0000313" key="2">
    <source>
        <dbReference type="Proteomes" id="UP000184171"/>
    </source>
</evidence>
<dbReference type="OrthoDB" id="9782725at2"/>
<dbReference type="EMBL" id="FQZT01000001">
    <property type="protein sequence ID" value="SHI56967.1"/>
    <property type="molecule type" value="Genomic_DNA"/>
</dbReference>
<dbReference type="PIRSF" id="PIRSF037318">
    <property type="entry name" value="RfaP"/>
    <property type="match status" value="1"/>
</dbReference>
<accession>A0A1M6C7E1</accession>
<keyword evidence="1" id="KW-0808">Transferase</keyword>
<keyword evidence="2" id="KW-1185">Reference proteome</keyword>
<dbReference type="InterPro" id="IPR011009">
    <property type="entry name" value="Kinase-like_dom_sf"/>
</dbReference>
<gene>
    <name evidence="1" type="ORF">SAMN02745165_00435</name>
</gene>
<dbReference type="GO" id="GO:0009244">
    <property type="term" value="P:lipopolysaccharide core region biosynthetic process"/>
    <property type="evidence" value="ECO:0007669"/>
    <property type="project" value="UniProtKB-UniPathway"/>
</dbReference>
<dbReference type="RefSeq" id="WP_072905095.1">
    <property type="nucleotide sequence ID" value="NZ_FQZT01000001.1"/>
</dbReference>
<dbReference type="UniPathway" id="UPA00958"/>
<protein>
    <submittedName>
        <fullName evidence="1">Heptose I phosphotransferase</fullName>
    </submittedName>
</protein>
<reference evidence="1 2" key="1">
    <citation type="submission" date="2016-11" db="EMBL/GenBank/DDBJ databases">
        <authorList>
            <person name="Jaros S."/>
            <person name="Januszkiewicz K."/>
            <person name="Wedrychowicz H."/>
        </authorList>
    </citation>
    <scope>NUCLEOTIDE SEQUENCE [LARGE SCALE GENOMIC DNA]</scope>
    <source>
        <strain evidence="1 2">DSM 5091</strain>
    </source>
</reference>
<proteinExistence type="predicted"/>